<organism evidence="1">
    <name type="scientific">marine sediment metagenome</name>
    <dbReference type="NCBI Taxonomy" id="412755"/>
    <lineage>
        <taxon>unclassified sequences</taxon>
        <taxon>metagenomes</taxon>
        <taxon>ecological metagenomes</taxon>
    </lineage>
</organism>
<reference evidence="1" key="1">
    <citation type="journal article" date="2014" name="Front. Microbiol.">
        <title>High frequency of phylogenetically diverse reductive dehalogenase-homologous genes in deep subseafloor sedimentary metagenomes.</title>
        <authorList>
            <person name="Kawai M."/>
            <person name="Futagami T."/>
            <person name="Toyoda A."/>
            <person name="Takaki Y."/>
            <person name="Nishi S."/>
            <person name="Hori S."/>
            <person name="Arai W."/>
            <person name="Tsubouchi T."/>
            <person name="Morono Y."/>
            <person name="Uchiyama I."/>
            <person name="Ito T."/>
            <person name="Fujiyama A."/>
            <person name="Inagaki F."/>
            <person name="Takami H."/>
        </authorList>
    </citation>
    <scope>NUCLEOTIDE SEQUENCE</scope>
    <source>
        <strain evidence="1">Expedition CK06-06</strain>
    </source>
</reference>
<proteinExistence type="predicted"/>
<evidence type="ECO:0000313" key="1">
    <source>
        <dbReference type="EMBL" id="GAH37305.1"/>
    </source>
</evidence>
<dbReference type="Gene3D" id="3.40.605.10">
    <property type="entry name" value="Aldehyde Dehydrogenase, Chain A, domain 1"/>
    <property type="match status" value="1"/>
</dbReference>
<dbReference type="InterPro" id="IPR016162">
    <property type="entry name" value="Ald_DH_N"/>
</dbReference>
<comment type="caution">
    <text evidence="1">The sequence shown here is derived from an EMBL/GenBank/DDBJ whole genome shotgun (WGS) entry which is preliminary data.</text>
</comment>
<feature type="non-terminal residue" evidence="1">
    <location>
        <position position="1"/>
    </location>
</feature>
<sequence>QKLHARGPMGVNELTSTKFIIWGDGQIRE</sequence>
<protein>
    <recommendedName>
        <fullName evidence="2">Aldehyde dehydrogenase domain-containing protein</fullName>
    </recommendedName>
</protein>
<gene>
    <name evidence="1" type="ORF">S03H2_15982</name>
</gene>
<dbReference type="AlphaFoldDB" id="X1FXL7"/>
<dbReference type="EMBL" id="BARU01008139">
    <property type="protein sequence ID" value="GAH37305.1"/>
    <property type="molecule type" value="Genomic_DNA"/>
</dbReference>
<dbReference type="GO" id="GO:0016491">
    <property type="term" value="F:oxidoreductase activity"/>
    <property type="evidence" value="ECO:0007669"/>
    <property type="project" value="InterPro"/>
</dbReference>
<evidence type="ECO:0008006" key="2">
    <source>
        <dbReference type="Google" id="ProtNLM"/>
    </source>
</evidence>
<name>X1FXL7_9ZZZZ</name>
<accession>X1FXL7</accession>